<dbReference type="HOGENOM" id="CLU_240519_0_0_1"/>
<feature type="region of interest" description="Disordered" evidence="1">
    <location>
        <begin position="976"/>
        <end position="1015"/>
    </location>
</feature>
<dbReference type="GeneID" id="7448043"/>
<reference evidence="3 4" key="2">
    <citation type="journal article" date="2008" name="Nature">
        <title>The Phaeodactylum genome reveals the evolutionary history of diatom genomes.</title>
        <authorList>
            <person name="Bowler C."/>
            <person name="Allen A.E."/>
            <person name="Badger J.H."/>
            <person name="Grimwood J."/>
            <person name="Jabbari K."/>
            <person name="Kuo A."/>
            <person name="Maheswari U."/>
            <person name="Martens C."/>
            <person name="Maumus F."/>
            <person name="Otillar R.P."/>
            <person name="Rayko E."/>
            <person name="Salamov A."/>
            <person name="Vandepoele K."/>
            <person name="Beszteri B."/>
            <person name="Gruber A."/>
            <person name="Heijde M."/>
            <person name="Katinka M."/>
            <person name="Mock T."/>
            <person name="Valentin K."/>
            <person name="Verret F."/>
            <person name="Berges J.A."/>
            <person name="Brownlee C."/>
            <person name="Cadoret J.P."/>
            <person name="Chiovitti A."/>
            <person name="Choi C.J."/>
            <person name="Coesel S."/>
            <person name="De Martino A."/>
            <person name="Detter J.C."/>
            <person name="Durkin C."/>
            <person name="Falciatore A."/>
            <person name="Fournet J."/>
            <person name="Haruta M."/>
            <person name="Huysman M.J."/>
            <person name="Jenkins B.D."/>
            <person name="Jiroutova K."/>
            <person name="Jorgensen R.E."/>
            <person name="Joubert Y."/>
            <person name="Kaplan A."/>
            <person name="Kroger N."/>
            <person name="Kroth P.G."/>
            <person name="La Roche J."/>
            <person name="Lindquist E."/>
            <person name="Lommer M."/>
            <person name="Martin-Jezequel V."/>
            <person name="Lopez P.J."/>
            <person name="Lucas S."/>
            <person name="Mangogna M."/>
            <person name="McGinnis K."/>
            <person name="Medlin L.K."/>
            <person name="Montsant A."/>
            <person name="Oudot-Le Secq M.P."/>
            <person name="Napoli C."/>
            <person name="Obornik M."/>
            <person name="Parker M.S."/>
            <person name="Petit J.L."/>
            <person name="Porcel B.M."/>
            <person name="Poulsen N."/>
            <person name="Robison M."/>
            <person name="Rychlewski L."/>
            <person name="Rynearson T.A."/>
            <person name="Schmutz J."/>
            <person name="Shapiro H."/>
            <person name="Siaut M."/>
            <person name="Stanley M."/>
            <person name="Sussman M.R."/>
            <person name="Taylor A.R."/>
            <person name="Vardi A."/>
            <person name="von Dassow P."/>
            <person name="Vyverman W."/>
            <person name="Willis A."/>
            <person name="Wyrwicz L.S."/>
            <person name="Rokhsar D.S."/>
            <person name="Weissenbach J."/>
            <person name="Armbrust E.V."/>
            <person name="Green B.R."/>
            <person name="Van de Peer Y."/>
            <person name="Grigoriev I.V."/>
        </authorList>
    </citation>
    <scope>NUCLEOTIDE SEQUENCE [LARGE SCALE GENOMIC DNA]</scope>
    <source>
        <strain evidence="3 4">CCMP1335</strain>
    </source>
</reference>
<evidence type="ECO:0000256" key="2">
    <source>
        <dbReference type="SAM" id="SignalP"/>
    </source>
</evidence>
<feature type="signal peptide" evidence="2">
    <location>
        <begin position="1"/>
        <end position="27"/>
    </location>
</feature>
<feature type="chain" id="PRO_5002869238" evidence="2">
    <location>
        <begin position="28"/>
        <end position="1713"/>
    </location>
</feature>
<feature type="compositionally biased region" description="Polar residues" evidence="1">
    <location>
        <begin position="469"/>
        <end position="478"/>
    </location>
</feature>
<dbReference type="PaxDb" id="35128-Thaps9277"/>
<feature type="region of interest" description="Disordered" evidence="1">
    <location>
        <begin position="451"/>
        <end position="478"/>
    </location>
</feature>
<dbReference type="Proteomes" id="UP000001449">
    <property type="component" value="Chromosome 12"/>
</dbReference>
<evidence type="ECO:0000256" key="1">
    <source>
        <dbReference type="SAM" id="MobiDB-lite"/>
    </source>
</evidence>
<keyword evidence="4" id="KW-1185">Reference proteome</keyword>
<feature type="compositionally biased region" description="Basic residues" evidence="1">
    <location>
        <begin position="1701"/>
        <end position="1713"/>
    </location>
</feature>
<dbReference type="InParanoid" id="B8CAV4"/>
<dbReference type="EMBL" id="CM000647">
    <property type="protein sequence ID" value="EED89571.1"/>
    <property type="molecule type" value="Genomic_DNA"/>
</dbReference>
<protein>
    <submittedName>
        <fullName evidence="3">Uncharacterized protein</fullName>
    </submittedName>
</protein>
<feature type="region of interest" description="Disordered" evidence="1">
    <location>
        <begin position="704"/>
        <end position="738"/>
    </location>
</feature>
<dbReference type="RefSeq" id="XP_002293110.1">
    <property type="nucleotide sequence ID" value="XM_002293074.1"/>
</dbReference>
<feature type="compositionally biased region" description="Polar residues" evidence="1">
    <location>
        <begin position="722"/>
        <end position="738"/>
    </location>
</feature>
<dbReference type="PANTHER" id="PTHR33683:SF46">
    <property type="entry name" value="SUSHI DOMAIN-CONTAINING PROTEIN"/>
    <property type="match status" value="1"/>
</dbReference>
<feature type="compositionally biased region" description="Low complexity" evidence="1">
    <location>
        <begin position="1443"/>
        <end position="1457"/>
    </location>
</feature>
<feature type="compositionally biased region" description="Pro residues" evidence="1">
    <location>
        <begin position="706"/>
        <end position="721"/>
    </location>
</feature>
<gene>
    <name evidence="3" type="ORF">THAPSDRAFT_9277</name>
</gene>
<feature type="compositionally biased region" description="Polar residues" evidence="1">
    <location>
        <begin position="451"/>
        <end position="461"/>
    </location>
</feature>
<feature type="region of interest" description="Disordered" evidence="1">
    <location>
        <begin position="1113"/>
        <end position="1141"/>
    </location>
</feature>
<feature type="region of interest" description="Disordered" evidence="1">
    <location>
        <begin position="1443"/>
        <end position="1477"/>
    </location>
</feature>
<sequence length="1713" mass="182215">MASASASAAAALLGYILLLVSLPYAFSLNGDPSKTSLNTYAGWKSFEVVTQGDKLGGYTVPGQMDGIGAYLMDGGTDLRVFVNHETPYDCDTKTDSSVSEIIISKANLKSAINNVLTTGTTGGISFINSIGLAYDNFRDKNGNVVSGFGGKAFKWFCSGQVHEADTFGSGYGFVDRMYIFGEEADASAGYGRFFAIADKTMHMITGEGSGDASSIQGGRNGIEPDALENVAMVHTGEKDHVALMFSPDYGEKKLRMYIGKKGFKTDGTSCGACTADKDFLARNGLAFGSWFYLQASLPTGGGTRTGSFGTNSGSAVTGTKLEDIDTNPTDPTKVVLAEQLTGVYELDFGLVFTNGVFSATSSSFTISKLPLSINSPDNVEWSADGSMFVCSDNSDGSVNRRSSSGVVTKIAATKGSGESELLDLDPASALLVNSMACPTSMSVIVNPLTRTATASPTNNPTFAEGQPTKAPTSEPSASPTKLCGNGVCDVGLKEEASVCQSDCGNKSLVTTTTGNNGAPGAAFDIKALQDVTITSFDFYGVSTNAEEVEVYTRKGSYSGNVGSPTGWALVFKKTVNQGGKDTLVGLGQFDSPVEIVAGDTQSFFIYTATSLMYEAGTSEGAIANNDESLEVFEGVGIVTKFSGNINDIVSPRVFKGVIRYDVVKFESTSPTTLNPTSSPSIKPTDALVTASPTGEVISTFFIPTLQPSPSPSRPDTNPPSSAPFNPSKAPSKQSTSTPTNLVFRKPCLDLVSVFLCNHVLTVIKLLLNAVAFAEPQLVSDEESQHHQPIFFANAVAPQSIARCLLLLANSNDITLDLLSLLPLQNPSSSPTKNPTTLSPSSSPTQRLKSIARCLLLLANSNDITLDLLSLLPLQNPSSSPTKNPTTLSPSSSPTQRLKSIARCLLLLANSNDITLDLLSLLPLQNPSSSPTKNPTTLSPSSSPTQRLKSIARCLLLLANSNDITLDLLSLLPLQNPSSSPTKNPTTLSPSPSPTQNPSSSPTKNPTTLSPSPSPTQRLKSIARCLLLLANSNDITLDLLSLLPLQNPSSSPTKPVFFANAEPQLVSDEESHHPQPVFFANAVAPQSIAGCLLLLANSNDITLDLLSLLPLQNPSSSPTKNPTTLSPSSSPTQNPSSSPTKVSQYQAMKIPCIRIMYYWRVTVAKSNLRCSSATPESHHPQPVFFANAEPQLVSDEESHHPQPVFFANAEPQLVSDEESHHPQPVFFANAVAPQSIARCLLLLANSNDITLDLLSLLPLQNPSSSPTKNPTTLSPSSSPTQVIATVTVTIPGFFSFNDTLALSTLNTTQVKELAESLGSTIKSSACENVTNFETSCDVNVNSINSETFFQRRRLISRRLEALFVEYDVILKLFCNTDCSDTQTLATNITSEIEGILEIFFTDGSLLSTLKNVTDDSSVFAYLAPAKPESITFGETVIVVTTAAPSKAPTASPTNSPSKVPAASPTNFPSKVPTASPMSNSPVSSCSNGICELNETVNTCPADCGDLSLLSLNSGRKGAEGTMFDVKAKRDIEITSFDIYTNSAKSETVEVYTRQGSYKDHELSEPGWKLVYSKLVNQLGENKPTALGDFDTGVAIPANMVQSFFIWTDNVLRYDDGISNVEGTSVTSDDALELYEGVGITSKFSGNYIDDVFATRVIKGVIRSITNIVLNSSQFRYDVVPPIVFSPTLQPTPNPTRRPVNTKTKKNKKGKTRKF</sequence>
<accession>B8CAV4</accession>
<dbReference type="PANTHER" id="PTHR33683">
    <property type="entry name" value="1, PUTATIVE-RELATED"/>
    <property type="match status" value="1"/>
</dbReference>
<evidence type="ECO:0000313" key="4">
    <source>
        <dbReference type="Proteomes" id="UP000001449"/>
    </source>
</evidence>
<feature type="region of interest" description="Disordered" evidence="1">
    <location>
        <begin position="1686"/>
        <end position="1713"/>
    </location>
</feature>
<organism evidence="3 4">
    <name type="scientific">Thalassiosira pseudonana</name>
    <name type="common">Marine diatom</name>
    <name type="synonym">Cyclotella nana</name>
    <dbReference type="NCBI Taxonomy" id="35128"/>
    <lineage>
        <taxon>Eukaryota</taxon>
        <taxon>Sar</taxon>
        <taxon>Stramenopiles</taxon>
        <taxon>Ochrophyta</taxon>
        <taxon>Bacillariophyta</taxon>
        <taxon>Coscinodiscophyceae</taxon>
        <taxon>Thalassiosirophycidae</taxon>
        <taxon>Thalassiosirales</taxon>
        <taxon>Thalassiosiraceae</taxon>
        <taxon>Thalassiosira</taxon>
    </lineage>
</organism>
<proteinExistence type="predicted"/>
<keyword evidence="2" id="KW-0732">Signal</keyword>
<name>B8CAV4_THAPS</name>
<dbReference type="KEGG" id="tps:THAPSDRAFT_9277"/>
<evidence type="ECO:0000313" key="3">
    <source>
        <dbReference type="EMBL" id="EED89571.1"/>
    </source>
</evidence>
<feature type="compositionally biased region" description="Low complexity" evidence="1">
    <location>
        <begin position="976"/>
        <end position="1010"/>
    </location>
</feature>
<feature type="compositionally biased region" description="Low complexity" evidence="1">
    <location>
        <begin position="1113"/>
        <end position="1139"/>
    </location>
</feature>
<reference evidence="3 4" key="1">
    <citation type="journal article" date="2004" name="Science">
        <title>The genome of the diatom Thalassiosira pseudonana: ecology, evolution, and metabolism.</title>
        <authorList>
            <person name="Armbrust E.V."/>
            <person name="Berges J.A."/>
            <person name="Bowler C."/>
            <person name="Green B.R."/>
            <person name="Martinez D."/>
            <person name="Putnam N.H."/>
            <person name="Zhou S."/>
            <person name="Allen A.E."/>
            <person name="Apt K.E."/>
            <person name="Bechner M."/>
            <person name="Brzezinski M.A."/>
            <person name="Chaal B.K."/>
            <person name="Chiovitti A."/>
            <person name="Davis A.K."/>
            <person name="Demarest M.S."/>
            <person name="Detter J.C."/>
            <person name="Glavina T."/>
            <person name="Goodstein D."/>
            <person name="Hadi M.Z."/>
            <person name="Hellsten U."/>
            <person name="Hildebrand M."/>
            <person name="Jenkins B.D."/>
            <person name="Jurka J."/>
            <person name="Kapitonov V.V."/>
            <person name="Kroger N."/>
            <person name="Lau W.W."/>
            <person name="Lane T.W."/>
            <person name="Larimer F.W."/>
            <person name="Lippmeier J.C."/>
            <person name="Lucas S."/>
            <person name="Medina M."/>
            <person name="Montsant A."/>
            <person name="Obornik M."/>
            <person name="Parker M.S."/>
            <person name="Palenik B."/>
            <person name="Pazour G.J."/>
            <person name="Richardson P.M."/>
            <person name="Rynearson T.A."/>
            <person name="Saito M.A."/>
            <person name="Schwartz D.C."/>
            <person name="Thamatrakoln K."/>
            <person name="Valentin K."/>
            <person name="Vardi A."/>
            <person name="Wilkerson F.P."/>
            <person name="Rokhsar D.S."/>
        </authorList>
    </citation>
    <scope>NUCLEOTIDE SEQUENCE [LARGE SCALE GENOMIC DNA]</scope>
    <source>
        <strain evidence="3 4">CCMP1335</strain>
    </source>
</reference>